<proteinExistence type="predicted"/>
<protein>
    <submittedName>
        <fullName evidence="1">Uncharacterized protein</fullName>
    </submittedName>
</protein>
<organism evidence="1 2">
    <name type="scientific">Aphis craccivora</name>
    <name type="common">Cowpea aphid</name>
    <dbReference type="NCBI Taxonomy" id="307492"/>
    <lineage>
        <taxon>Eukaryota</taxon>
        <taxon>Metazoa</taxon>
        <taxon>Ecdysozoa</taxon>
        <taxon>Arthropoda</taxon>
        <taxon>Hexapoda</taxon>
        <taxon>Insecta</taxon>
        <taxon>Pterygota</taxon>
        <taxon>Neoptera</taxon>
        <taxon>Paraneoptera</taxon>
        <taxon>Hemiptera</taxon>
        <taxon>Sternorrhyncha</taxon>
        <taxon>Aphidomorpha</taxon>
        <taxon>Aphidoidea</taxon>
        <taxon>Aphididae</taxon>
        <taxon>Aphidini</taxon>
        <taxon>Aphis</taxon>
        <taxon>Aphis</taxon>
    </lineage>
</organism>
<sequence length="84" mass="9781">MEPPHLDELSHQLLDEAQAKTIFSIQRADNRQNRINLLQKTLRLDHANKEERKSVENICNEYADIFHLEGDTISCTDAVQHEIK</sequence>
<dbReference type="EMBL" id="VUJU01012369">
    <property type="protein sequence ID" value="KAF0707861.1"/>
    <property type="molecule type" value="Genomic_DNA"/>
</dbReference>
<comment type="caution">
    <text evidence="1">The sequence shown here is derived from an EMBL/GenBank/DDBJ whole genome shotgun (WGS) entry which is preliminary data.</text>
</comment>
<accession>A0A6G0VVF4</accession>
<name>A0A6G0VVF4_APHCR</name>
<dbReference type="Proteomes" id="UP000478052">
    <property type="component" value="Unassembled WGS sequence"/>
</dbReference>
<gene>
    <name evidence="1" type="ORF">FWK35_00028891</name>
</gene>
<keyword evidence="2" id="KW-1185">Reference proteome</keyword>
<dbReference type="AlphaFoldDB" id="A0A6G0VVF4"/>
<dbReference type="OrthoDB" id="8052040at2759"/>
<feature type="non-terminal residue" evidence="1">
    <location>
        <position position="84"/>
    </location>
</feature>
<evidence type="ECO:0000313" key="1">
    <source>
        <dbReference type="EMBL" id="KAF0707861.1"/>
    </source>
</evidence>
<evidence type="ECO:0000313" key="2">
    <source>
        <dbReference type="Proteomes" id="UP000478052"/>
    </source>
</evidence>
<reference evidence="1 2" key="1">
    <citation type="submission" date="2019-08" db="EMBL/GenBank/DDBJ databases">
        <title>Whole genome of Aphis craccivora.</title>
        <authorList>
            <person name="Voronova N.V."/>
            <person name="Shulinski R.S."/>
            <person name="Bandarenka Y.V."/>
            <person name="Zhorov D.G."/>
            <person name="Warner D."/>
        </authorList>
    </citation>
    <scope>NUCLEOTIDE SEQUENCE [LARGE SCALE GENOMIC DNA]</scope>
    <source>
        <strain evidence="1">180601</strain>
        <tissue evidence="1">Whole Body</tissue>
    </source>
</reference>